<evidence type="ECO:0000313" key="4">
    <source>
        <dbReference type="Proteomes" id="UP000632339"/>
    </source>
</evidence>
<feature type="chain" id="PRO_5047321021" description="Peptidase M12B domain-containing protein" evidence="1">
    <location>
        <begin position="23"/>
        <end position="1057"/>
    </location>
</feature>
<feature type="signal peptide" evidence="1">
    <location>
        <begin position="1"/>
        <end position="22"/>
    </location>
</feature>
<organism evidence="3 4">
    <name type="scientific">Dyadobacter beijingensis</name>
    <dbReference type="NCBI Taxonomy" id="365489"/>
    <lineage>
        <taxon>Bacteria</taxon>
        <taxon>Pseudomonadati</taxon>
        <taxon>Bacteroidota</taxon>
        <taxon>Cytophagia</taxon>
        <taxon>Cytophagales</taxon>
        <taxon>Spirosomataceae</taxon>
        <taxon>Dyadobacter</taxon>
    </lineage>
</organism>
<dbReference type="InterPro" id="IPR024079">
    <property type="entry name" value="MetalloPept_cat_dom_sf"/>
</dbReference>
<dbReference type="Proteomes" id="UP000632339">
    <property type="component" value="Unassembled WGS sequence"/>
</dbReference>
<dbReference type="Gene3D" id="2.130.10.10">
    <property type="entry name" value="YVTN repeat-like/Quinoprotein amine dehydrogenase"/>
    <property type="match status" value="1"/>
</dbReference>
<gene>
    <name evidence="3" type="ORF">GCM10010967_45730</name>
</gene>
<evidence type="ECO:0000313" key="3">
    <source>
        <dbReference type="EMBL" id="GGN05426.1"/>
    </source>
</evidence>
<keyword evidence="1" id="KW-0732">Signal</keyword>
<dbReference type="NCBIfam" id="TIGR04183">
    <property type="entry name" value="Por_Secre_tail"/>
    <property type="match status" value="1"/>
</dbReference>
<feature type="domain" description="Peptidase M12B" evidence="2">
    <location>
        <begin position="61"/>
        <end position="217"/>
    </location>
</feature>
<dbReference type="InterPro" id="IPR026444">
    <property type="entry name" value="Secre_tail"/>
</dbReference>
<sequence length="1057" mass="119398">MKASFFTCFLFFITLLNLPKTAFPQSPPTCGTSDSLTAAYLEKISKRVDLTAARTHAGEMLEYRLAVDINYQTAKMYGHDQEKIRQTVYDVFAETSAIFEREMNIKLTITYIHIWQQPEPYALVDDFDYFSKILDYWERNRREERDAVVSLSARSGTFWGGFRMCTSNFPGPGDRFTVDILAHELGHTLGSPHTHSCAWPGGPIDRCAPIEYTSETCPAGRQEFVNGSIMSYCRSKLTFHPLCRNLIREFSEGRIVETFSLKPYAEKPTSPGSITVYSPSANVTGITPSFEWQAAWRAKRYRFQIATDEAFTRIVEDTVTSQSFYRSPGMNEGSYFARYLPENDLGGSNWSTPAAFRVNAFSEAVVPSQPWGMRRDNSGIVYGSFRALEGVSAYQVQFYNTFDNEFHERSGQITQAGTHHFAEPSGFSNDRVFYLRYRVSRQGIWSQWSAPTWFETPVSTSQISLNSDDAQATAPILAIRQWVPYTGTQPFTGLAQIATDSLFRSIVFEQSFTNNSFGDWATDKELLLPSLSGNTTYFMRSRMLQPAAIQSEWAVSRFRTGVRDNRFRFLGTPSKVLHTSSYRLMFSLYNRFVKSGDKLYVFNFQGGYHLTTDLQSWQSFLPSTTNGRSSQVVTAFGASPDGNILLADPYQGFLYKTGDLYQSVPTPDVIYFDDTQEMIHSEQYGYFLKNSQKLIIQFYNGGFYFHRNRLPLGMVHCMAKDSKGRIWVMGDAGAVWRFENNEWAYLLAFPYPANLTRMAFDDSDNCFIYGDFGVSRLAAGSGQWELIADLQKFNVKKLIFDDKGTMWLASYRLNSQFTGVENVALIKYAYGKTTAYTDGLNFLHEPFDLEFFKDQLLIMTTGGEIHAFDERQILSFVPKQKYCPGEPLDLSLATNSSFGAGNKISAALRKAGTNQTITWQISGDDKRRLSVSLPDSLPQGNYSLAIQTTSPEITSHPSAEFTILPSSACGQAQELLLLQNKPNPIGTGGSISFYLPRPETVNLELFNLSGQKISDLKSGELAQGWHSVDVNSNWLAPGLYVYRLKAGKQTKSLRMMR</sequence>
<dbReference type="Pfam" id="PF13688">
    <property type="entry name" value="Reprolysin_5"/>
    <property type="match status" value="1"/>
</dbReference>
<dbReference type="InterPro" id="IPR001590">
    <property type="entry name" value="Peptidase_M12B"/>
</dbReference>
<accession>A0ABQ2IDB8</accession>
<dbReference type="SUPFAM" id="SSF101898">
    <property type="entry name" value="NHL repeat"/>
    <property type="match status" value="1"/>
</dbReference>
<dbReference type="EMBL" id="BMLI01000002">
    <property type="protein sequence ID" value="GGN05426.1"/>
    <property type="molecule type" value="Genomic_DNA"/>
</dbReference>
<dbReference type="SUPFAM" id="SSF55486">
    <property type="entry name" value="Metalloproteases ('zincins'), catalytic domain"/>
    <property type="match status" value="1"/>
</dbReference>
<keyword evidence="4" id="KW-1185">Reference proteome</keyword>
<evidence type="ECO:0000256" key="1">
    <source>
        <dbReference type="SAM" id="SignalP"/>
    </source>
</evidence>
<dbReference type="RefSeq" id="WP_019941195.1">
    <property type="nucleotide sequence ID" value="NZ_BMLI01000002.1"/>
</dbReference>
<protein>
    <recommendedName>
        <fullName evidence="2">Peptidase M12B domain-containing protein</fullName>
    </recommendedName>
</protein>
<proteinExistence type="predicted"/>
<dbReference type="Gene3D" id="3.40.390.10">
    <property type="entry name" value="Collagenase (Catalytic Domain)"/>
    <property type="match status" value="1"/>
</dbReference>
<reference evidence="4" key="1">
    <citation type="journal article" date="2019" name="Int. J. Syst. Evol. Microbiol.">
        <title>The Global Catalogue of Microorganisms (GCM) 10K type strain sequencing project: providing services to taxonomists for standard genome sequencing and annotation.</title>
        <authorList>
            <consortium name="The Broad Institute Genomics Platform"/>
            <consortium name="The Broad Institute Genome Sequencing Center for Infectious Disease"/>
            <person name="Wu L."/>
            <person name="Ma J."/>
        </authorList>
    </citation>
    <scope>NUCLEOTIDE SEQUENCE [LARGE SCALE GENOMIC DNA]</scope>
    <source>
        <strain evidence="4">CGMCC 1.6375</strain>
    </source>
</reference>
<dbReference type="InterPro" id="IPR013783">
    <property type="entry name" value="Ig-like_fold"/>
</dbReference>
<comment type="caution">
    <text evidence="3">The sequence shown here is derived from an EMBL/GenBank/DDBJ whole genome shotgun (WGS) entry which is preliminary data.</text>
</comment>
<dbReference type="PROSITE" id="PS50215">
    <property type="entry name" value="ADAM_MEPRO"/>
    <property type="match status" value="1"/>
</dbReference>
<evidence type="ECO:0000259" key="2">
    <source>
        <dbReference type="PROSITE" id="PS50215"/>
    </source>
</evidence>
<dbReference type="Gene3D" id="2.60.40.10">
    <property type="entry name" value="Immunoglobulins"/>
    <property type="match status" value="1"/>
</dbReference>
<dbReference type="InterPro" id="IPR015943">
    <property type="entry name" value="WD40/YVTN_repeat-like_dom_sf"/>
</dbReference>
<name>A0ABQ2IDB8_9BACT</name>